<gene>
    <name evidence="1" type="ORF">J0S82_003017</name>
</gene>
<evidence type="ECO:0000313" key="2">
    <source>
        <dbReference type="Proteomes" id="UP000700334"/>
    </source>
</evidence>
<reference evidence="1" key="1">
    <citation type="journal article" date="2021" name="Evol. Appl.">
        <title>The genome of the Pyrenean desman and the effects of bottlenecks and inbreeding on the genomic landscape of an endangered species.</title>
        <authorList>
            <person name="Escoda L."/>
            <person name="Castresana J."/>
        </authorList>
    </citation>
    <scope>NUCLEOTIDE SEQUENCE</scope>
    <source>
        <strain evidence="1">IBE-C5619</strain>
    </source>
</reference>
<keyword evidence="2" id="KW-1185">Reference proteome</keyword>
<feature type="non-terminal residue" evidence="1">
    <location>
        <position position="211"/>
    </location>
</feature>
<dbReference type="Proteomes" id="UP000700334">
    <property type="component" value="Unassembled WGS sequence"/>
</dbReference>
<evidence type="ECO:0000313" key="1">
    <source>
        <dbReference type="EMBL" id="KAG8521120.1"/>
    </source>
</evidence>
<accession>A0A8J6DVA9</accession>
<organism evidence="1 2">
    <name type="scientific">Galemys pyrenaicus</name>
    <name type="common">Iberian desman</name>
    <name type="synonym">Pyrenean desman</name>
    <dbReference type="NCBI Taxonomy" id="202257"/>
    <lineage>
        <taxon>Eukaryota</taxon>
        <taxon>Metazoa</taxon>
        <taxon>Chordata</taxon>
        <taxon>Craniata</taxon>
        <taxon>Vertebrata</taxon>
        <taxon>Euteleostomi</taxon>
        <taxon>Mammalia</taxon>
        <taxon>Eutheria</taxon>
        <taxon>Laurasiatheria</taxon>
        <taxon>Eulipotyphla</taxon>
        <taxon>Talpidae</taxon>
        <taxon>Galemys</taxon>
    </lineage>
</organism>
<dbReference type="OrthoDB" id="10251809at2759"/>
<proteinExistence type="predicted"/>
<name>A0A8J6DVA9_GALPY</name>
<dbReference type="AlphaFoldDB" id="A0A8J6DVA9"/>
<sequence>TENWAGGNLRGDESMEFSCPSKRSSLIAVGDTDHVFLRGSYNNHVRGLYDFYLVQRTETAICINRVIYLFGGHQARDSMNNFYVLDSKSMKELIVIEGQTWCLGIKKQHEVMPGLTASMKMNGYSLIIPILKNQDYGIVCASDEEKELFLHKSHKAKLQSSHLLQRNVSQLVEVTSKILTSKCKRFDCNGTSGCEGFTDGASDYLAKTSML</sequence>
<dbReference type="EMBL" id="JAGFMF010011493">
    <property type="protein sequence ID" value="KAG8521120.1"/>
    <property type="molecule type" value="Genomic_DNA"/>
</dbReference>
<protein>
    <submittedName>
        <fullName evidence="1">Kelch domain-containing protein 2</fullName>
    </submittedName>
</protein>
<comment type="caution">
    <text evidence="1">The sequence shown here is derived from an EMBL/GenBank/DDBJ whole genome shotgun (WGS) entry which is preliminary data.</text>
</comment>